<dbReference type="SUPFAM" id="SSF56935">
    <property type="entry name" value="Porins"/>
    <property type="match status" value="1"/>
</dbReference>
<comment type="caution">
    <text evidence="2">The sequence shown here is derived from an EMBL/GenBank/DDBJ whole genome shotgun (WGS) entry which is preliminary data.</text>
</comment>
<dbReference type="Pfam" id="PF10677">
    <property type="entry name" value="DUF2490"/>
    <property type="match status" value="1"/>
</dbReference>
<gene>
    <name evidence="2" type="ORF">GCM10023189_17300</name>
</gene>
<dbReference type="EMBL" id="BAABHD010000022">
    <property type="protein sequence ID" value="GAA4452990.1"/>
    <property type="molecule type" value="Genomic_DNA"/>
</dbReference>
<evidence type="ECO:0000313" key="2">
    <source>
        <dbReference type="EMBL" id="GAA4452990.1"/>
    </source>
</evidence>
<organism evidence="2 3">
    <name type="scientific">Nibrella saemangeumensis</name>
    <dbReference type="NCBI Taxonomy" id="1084526"/>
    <lineage>
        <taxon>Bacteria</taxon>
        <taxon>Pseudomonadati</taxon>
        <taxon>Bacteroidota</taxon>
        <taxon>Cytophagia</taxon>
        <taxon>Cytophagales</taxon>
        <taxon>Spirosomataceae</taxon>
        <taxon>Nibrella</taxon>
    </lineage>
</organism>
<accession>A0ABP8MQ18</accession>
<reference evidence="3" key="1">
    <citation type="journal article" date="2019" name="Int. J. Syst. Evol. Microbiol.">
        <title>The Global Catalogue of Microorganisms (GCM) 10K type strain sequencing project: providing services to taxonomists for standard genome sequencing and annotation.</title>
        <authorList>
            <consortium name="The Broad Institute Genomics Platform"/>
            <consortium name="The Broad Institute Genome Sequencing Center for Infectious Disease"/>
            <person name="Wu L."/>
            <person name="Ma J."/>
        </authorList>
    </citation>
    <scope>NUCLEOTIDE SEQUENCE [LARGE SCALE GENOMIC DNA]</scope>
    <source>
        <strain evidence="3">JCM 17927</strain>
    </source>
</reference>
<keyword evidence="3" id="KW-1185">Reference proteome</keyword>
<feature type="chain" id="PRO_5045790503" evidence="1">
    <location>
        <begin position="43"/>
        <end position="276"/>
    </location>
</feature>
<evidence type="ECO:0000313" key="3">
    <source>
        <dbReference type="Proteomes" id="UP001501175"/>
    </source>
</evidence>
<sequence length="276" mass="32831">MTLSKNLWGKFKTIRRNKPSHTRMKKILLLSFTLLFSIQVQAQTTPVKIVNPQQQLWLAYFNQTRLSNRWGLWLDVHARRTGDFIDRWSTQIYRPGITYYLSDQVRLTAGYAYVLHFPQTDGVAVRPEHRPWQQINWLGRFGKLHTNQWLRLEERFNRRMNGNELGEGYRFNYRFRYNLTVQVPLKGDRLQPGIPNFVVQDELHINAGKQINYNYFDQNRLFVGLAYPFTKSFLAQIGYMNVFVQQPAGNVFTDNHTIRLFLFHNLDFRQPTDPVN</sequence>
<dbReference type="Proteomes" id="UP001501175">
    <property type="component" value="Unassembled WGS sequence"/>
</dbReference>
<keyword evidence="1" id="KW-0732">Signal</keyword>
<proteinExistence type="predicted"/>
<evidence type="ECO:0000256" key="1">
    <source>
        <dbReference type="SAM" id="SignalP"/>
    </source>
</evidence>
<dbReference type="InterPro" id="IPR019619">
    <property type="entry name" value="DUF2490"/>
</dbReference>
<protein>
    <submittedName>
        <fullName evidence="2">DUF2490 domain-containing protein</fullName>
    </submittedName>
</protein>
<name>A0ABP8MQ18_9BACT</name>
<feature type="signal peptide" evidence="1">
    <location>
        <begin position="1"/>
        <end position="42"/>
    </location>
</feature>